<sequence length="516" mass="54679">MANVPELFDITGQIEEDARRASLDQPGSSKTSNVPAQPQPTLGEESQAALQHARKDLRSVVETARKEAGWLSGPSATQRGAPPATQGSAKPADAEDSEQPAPLAVDTKGKEKEIDDDAATIKPSSPAADGNATTTGTFFSRLQANLPPQFAPAAITASLQSQLTTAQAQAGALRTSLATNIQRIQQEGGVPISLAQAEKLAGEYVHRSEELLKNAGAFLKDAVHVIPAEGSSDARGVVWDGSDIWMMPSPIGPGTPAPETTASGSGSRPTLTHAEMLLKRLKSDPEVIKVDPTITSAKERYEKYLADIDTDDARWTARIREVVAETSEDSDALLATKEKLVPSTISEDEFWKRYFFRVQQINEDEEKRKLILEAPTQSDDDFSWEDDDKPASPTSNSASKPATTKPSPIAASGLPPVHPTTSTSTLKTPTNDSETAPSASVAESASTPTGPASQVLVAHSGISTSNTSPRESESSFDVVSASSSVAGGRAETDKKIAPSDKVRGEQKDDSDDSDWE</sequence>
<feature type="compositionally biased region" description="Acidic residues" evidence="1">
    <location>
        <begin position="378"/>
        <end position="388"/>
    </location>
</feature>
<feature type="compositionally biased region" description="Polar residues" evidence="1">
    <location>
        <begin position="392"/>
        <end position="406"/>
    </location>
</feature>
<dbReference type="SMART" id="SM00751">
    <property type="entry name" value="BSD"/>
    <property type="match status" value="1"/>
</dbReference>
<organism evidence="3 4">
    <name type="scientific">Ceratobasidium theobromae</name>
    <dbReference type="NCBI Taxonomy" id="1582974"/>
    <lineage>
        <taxon>Eukaryota</taxon>
        <taxon>Fungi</taxon>
        <taxon>Dikarya</taxon>
        <taxon>Basidiomycota</taxon>
        <taxon>Agaricomycotina</taxon>
        <taxon>Agaricomycetes</taxon>
        <taxon>Cantharellales</taxon>
        <taxon>Ceratobasidiaceae</taxon>
        <taxon>Ceratobasidium</taxon>
    </lineage>
</organism>
<dbReference type="OrthoDB" id="73788at2759"/>
<dbReference type="PANTHER" id="PTHR16019:SF5">
    <property type="entry name" value="BSD DOMAIN-CONTAINING PROTEIN 1"/>
    <property type="match status" value="1"/>
</dbReference>
<feature type="region of interest" description="Disordered" evidence="1">
    <location>
        <begin position="1"/>
        <end position="113"/>
    </location>
</feature>
<dbReference type="Proteomes" id="UP000383932">
    <property type="component" value="Unassembled WGS sequence"/>
</dbReference>
<dbReference type="GO" id="GO:0005737">
    <property type="term" value="C:cytoplasm"/>
    <property type="evidence" value="ECO:0007669"/>
    <property type="project" value="TreeGrafter"/>
</dbReference>
<evidence type="ECO:0000313" key="4">
    <source>
        <dbReference type="Proteomes" id="UP000383932"/>
    </source>
</evidence>
<keyword evidence="4" id="KW-1185">Reference proteome</keyword>
<dbReference type="InterPro" id="IPR035925">
    <property type="entry name" value="BSD_dom_sf"/>
</dbReference>
<proteinExistence type="predicted"/>
<feature type="region of interest" description="Disordered" evidence="1">
    <location>
        <begin position="373"/>
        <end position="516"/>
    </location>
</feature>
<protein>
    <submittedName>
        <fullName evidence="3">BSD domain containing protein</fullName>
    </submittedName>
</protein>
<dbReference type="InterPro" id="IPR051494">
    <property type="entry name" value="BSD_domain-containing"/>
</dbReference>
<comment type="caution">
    <text evidence="3">The sequence shown here is derived from an EMBL/GenBank/DDBJ whole genome shotgun (WGS) entry which is preliminary data.</text>
</comment>
<evidence type="ECO:0000313" key="3">
    <source>
        <dbReference type="EMBL" id="KAB5595141.1"/>
    </source>
</evidence>
<accession>A0A5N5QU91</accession>
<feature type="compositionally biased region" description="Low complexity" evidence="1">
    <location>
        <begin position="419"/>
        <end position="430"/>
    </location>
</feature>
<dbReference type="EMBL" id="SSOP01000012">
    <property type="protein sequence ID" value="KAB5595141.1"/>
    <property type="molecule type" value="Genomic_DNA"/>
</dbReference>
<evidence type="ECO:0000259" key="2">
    <source>
        <dbReference type="PROSITE" id="PS50858"/>
    </source>
</evidence>
<dbReference type="PROSITE" id="PS50858">
    <property type="entry name" value="BSD"/>
    <property type="match status" value="1"/>
</dbReference>
<dbReference type="PANTHER" id="PTHR16019">
    <property type="entry name" value="SYNAPSE-ASSOCIATED PROTEIN"/>
    <property type="match status" value="1"/>
</dbReference>
<dbReference type="Pfam" id="PF03909">
    <property type="entry name" value="BSD"/>
    <property type="match status" value="1"/>
</dbReference>
<dbReference type="InterPro" id="IPR005607">
    <property type="entry name" value="BSD_dom"/>
</dbReference>
<dbReference type="AlphaFoldDB" id="A0A5N5QU91"/>
<gene>
    <name evidence="3" type="ORF">CTheo_1429</name>
</gene>
<feature type="compositionally biased region" description="Polar residues" evidence="1">
    <location>
        <begin position="431"/>
        <end position="452"/>
    </location>
</feature>
<feature type="compositionally biased region" description="Basic and acidic residues" evidence="1">
    <location>
        <begin position="53"/>
        <end position="68"/>
    </location>
</feature>
<dbReference type="SUPFAM" id="SSF140383">
    <property type="entry name" value="BSD domain-like"/>
    <property type="match status" value="1"/>
</dbReference>
<name>A0A5N5QU91_9AGAM</name>
<feature type="domain" description="BSD" evidence="2">
    <location>
        <begin position="300"/>
        <end position="362"/>
    </location>
</feature>
<reference evidence="3 4" key="1">
    <citation type="journal article" date="2019" name="Fungal Biol. Biotechnol.">
        <title>Draft genome sequence of fastidious pathogen Ceratobasidium theobromae, which causes vascular-streak dieback in Theobroma cacao.</title>
        <authorList>
            <person name="Ali S.S."/>
            <person name="Asman A."/>
            <person name="Shao J."/>
            <person name="Firmansyah A.P."/>
            <person name="Susilo A.W."/>
            <person name="Rosmana A."/>
            <person name="McMahon P."/>
            <person name="Junaid M."/>
            <person name="Guest D."/>
            <person name="Kheng T.Y."/>
            <person name="Meinhardt L.W."/>
            <person name="Bailey B.A."/>
        </authorList>
    </citation>
    <scope>NUCLEOTIDE SEQUENCE [LARGE SCALE GENOMIC DNA]</scope>
    <source>
        <strain evidence="3 4">CT2</strain>
    </source>
</reference>
<feature type="compositionally biased region" description="Basic and acidic residues" evidence="1">
    <location>
        <begin position="490"/>
        <end position="507"/>
    </location>
</feature>
<evidence type="ECO:0000256" key="1">
    <source>
        <dbReference type="SAM" id="MobiDB-lite"/>
    </source>
</evidence>
<feature type="compositionally biased region" description="Low complexity" evidence="1">
    <location>
        <begin position="475"/>
        <end position="489"/>
    </location>
</feature>
<feature type="compositionally biased region" description="Polar residues" evidence="1">
    <location>
        <begin position="25"/>
        <end position="40"/>
    </location>
</feature>
<dbReference type="Gene3D" id="1.10.3970.10">
    <property type="entry name" value="BSD domain"/>
    <property type="match status" value="1"/>
</dbReference>